<proteinExistence type="predicted"/>
<evidence type="ECO:0000259" key="2">
    <source>
        <dbReference type="Pfam" id="PF17131"/>
    </source>
</evidence>
<keyword evidence="1" id="KW-0732">Signal</keyword>
<dbReference type="PROSITE" id="PS51257">
    <property type="entry name" value="PROKAR_LIPOPROTEIN"/>
    <property type="match status" value="1"/>
</dbReference>
<organism evidence="3">
    <name type="scientific">Candidatus Moduliflexus flocculans</name>
    <dbReference type="NCBI Taxonomy" id="1499966"/>
    <lineage>
        <taxon>Bacteria</taxon>
        <taxon>Candidatus Moduliflexota</taxon>
        <taxon>Candidatus Moduliflexia</taxon>
        <taxon>Candidatus Moduliflexales</taxon>
        <taxon>Candidatus Moduliflexaceae</taxon>
    </lineage>
</organism>
<dbReference type="Pfam" id="PF17131">
    <property type="entry name" value="LolA_like"/>
    <property type="match status" value="1"/>
</dbReference>
<keyword evidence="4" id="KW-1185">Reference proteome</keyword>
<sequence>MKKQMLWTMVVSMGCWMGISALAAQAELPQIEARQVAVNADERDDGDDEIGNLEMVLTNDKGQERIRKVVAYRKDYGKDTKMVMFFKEPADVKDAAFLSWNYDDSSKDDDQWLYLPAAKKTRRISGSNKKDYFMGTDFTFDDMGKRSVDDYTYTMIGQETIDGVECYHIEMLPKDESIIKKTGYGRGELWVRGDIWMPIKAKFFDKKLEFIKELTVSDIQQEDNIWTAHTMKMVNDKEKHTTVFKFSDIKHNTGLSDDLFSERQLTKGAN</sequence>
<protein>
    <recommendedName>
        <fullName evidence="2">Uncharacterized protein TP-0789 domain-containing protein</fullName>
    </recommendedName>
</protein>
<accession>A0A0S6VTA9</accession>
<dbReference type="HOGENOM" id="CLU_074356_1_0_0"/>
<dbReference type="InterPro" id="IPR033399">
    <property type="entry name" value="TP_0789-like"/>
</dbReference>
<dbReference type="Gene3D" id="2.50.20.10">
    <property type="entry name" value="Lipoprotein localisation LolA/LolB/LppX"/>
    <property type="match status" value="1"/>
</dbReference>
<dbReference type="Proteomes" id="UP000030700">
    <property type="component" value="Unassembled WGS sequence"/>
</dbReference>
<feature type="domain" description="Uncharacterized protein TP-0789" evidence="2">
    <location>
        <begin position="79"/>
        <end position="267"/>
    </location>
</feature>
<gene>
    <name evidence="3" type="ORF">U14_01905</name>
</gene>
<reference evidence="3" key="1">
    <citation type="journal article" date="2015" name="PeerJ">
        <title>First genomic representation of candidate bacterial phylum KSB3 points to enhanced environmental sensing as a trigger of wastewater bulking.</title>
        <authorList>
            <person name="Sekiguchi Y."/>
            <person name="Ohashi A."/>
            <person name="Parks D.H."/>
            <person name="Yamauchi T."/>
            <person name="Tyson G.W."/>
            <person name="Hugenholtz P."/>
        </authorList>
    </citation>
    <scope>NUCLEOTIDE SEQUENCE [LARGE SCALE GENOMIC DNA]</scope>
</reference>
<dbReference type="CDD" id="cd16329">
    <property type="entry name" value="LolA_like"/>
    <property type="match status" value="1"/>
</dbReference>
<dbReference type="EMBL" id="DF820456">
    <property type="protein sequence ID" value="GAK50672.1"/>
    <property type="molecule type" value="Genomic_DNA"/>
</dbReference>
<dbReference type="AlphaFoldDB" id="A0A0S6VTA9"/>
<feature type="chain" id="PRO_5006631453" description="Uncharacterized protein TP-0789 domain-containing protein" evidence="1">
    <location>
        <begin position="24"/>
        <end position="270"/>
    </location>
</feature>
<feature type="signal peptide" evidence="1">
    <location>
        <begin position="1"/>
        <end position="23"/>
    </location>
</feature>
<name>A0A0S6VTA9_9BACT</name>
<evidence type="ECO:0000313" key="3">
    <source>
        <dbReference type="EMBL" id="GAK50672.1"/>
    </source>
</evidence>
<evidence type="ECO:0000313" key="4">
    <source>
        <dbReference type="Proteomes" id="UP000030700"/>
    </source>
</evidence>
<dbReference type="STRING" id="1499966.U14_01905"/>
<evidence type="ECO:0000256" key="1">
    <source>
        <dbReference type="SAM" id="SignalP"/>
    </source>
</evidence>